<protein>
    <submittedName>
        <fullName evidence="1">Uncharacterized protein</fullName>
    </submittedName>
</protein>
<sequence>MSAGATKHLYIKHAVGSRMLFDVSASGNAFELLSSSGGGWKFVIADVEPDTVQCLRDNLMELNLFYFIEQPGQPVQKSWLYDKACPVIEYDDGSRQCVIEVDSKVEYNNENV</sequence>
<dbReference type="EMBL" id="SMRT01000007">
    <property type="protein sequence ID" value="TDF96614.1"/>
    <property type="molecule type" value="Genomic_DNA"/>
</dbReference>
<comment type="caution">
    <text evidence="1">The sequence shown here is derived from an EMBL/GenBank/DDBJ whole genome shotgun (WGS) entry which is preliminary data.</text>
</comment>
<gene>
    <name evidence="1" type="ORF">E1757_16085</name>
</gene>
<evidence type="ECO:0000313" key="1">
    <source>
        <dbReference type="EMBL" id="TDF96614.1"/>
    </source>
</evidence>
<dbReference type="AlphaFoldDB" id="A0A4V2ZTD6"/>
<accession>A0A4V2ZTD6</accession>
<name>A0A4V2ZTD6_9BACL</name>
<dbReference type="Proteomes" id="UP000295636">
    <property type="component" value="Unassembled WGS sequence"/>
</dbReference>
<evidence type="ECO:0000313" key="2">
    <source>
        <dbReference type="Proteomes" id="UP000295636"/>
    </source>
</evidence>
<dbReference type="OrthoDB" id="2627867at2"/>
<reference evidence="1 2" key="1">
    <citation type="submission" date="2019-03" db="EMBL/GenBank/DDBJ databases">
        <title>This is whole genome sequence of Paenibacillus sp MS74 strain.</title>
        <authorList>
            <person name="Trinh H.N."/>
        </authorList>
    </citation>
    <scope>NUCLEOTIDE SEQUENCE [LARGE SCALE GENOMIC DNA]</scope>
    <source>
        <strain evidence="1 2">MS74</strain>
    </source>
</reference>
<organism evidence="1 2">
    <name type="scientific">Paenibacillus piri</name>
    <dbReference type="NCBI Taxonomy" id="2547395"/>
    <lineage>
        <taxon>Bacteria</taxon>
        <taxon>Bacillati</taxon>
        <taxon>Bacillota</taxon>
        <taxon>Bacilli</taxon>
        <taxon>Bacillales</taxon>
        <taxon>Paenibacillaceae</taxon>
        <taxon>Paenibacillus</taxon>
    </lineage>
</organism>
<proteinExistence type="predicted"/>
<keyword evidence="2" id="KW-1185">Reference proteome</keyword>
<dbReference type="RefSeq" id="WP_133229873.1">
    <property type="nucleotide sequence ID" value="NZ_SMRT01000007.1"/>
</dbReference>